<dbReference type="SUPFAM" id="SSF47473">
    <property type="entry name" value="EF-hand"/>
    <property type="match status" value="1"/>
</dbReference>
<evidence type="ECO:0000256" key="4">
    <source>
        <dbReference type="ARBA" id="ARBA00022777"/>
    </source>
</evidence>
<dbReference type="Pfam" id="PF00069">
    <property type="entry name" value="Pkinase"/>
    <property type="match status" value="1"/>
</dbReference>
<keyword evidence="1" id="KW-0723">Serine/threonine-protein kinase</keyword>
<keyword evidence="2" id="KW-0808">Transferase</keyword>
<sequence>MAPVDNDEEDLLPWCGCVGPSREEQEDESVPSVWSNVVVSNTRAAVAATGGGERPVERPSNTSATTEAIAVEKEEMGEDGSSAARVVETQSDGGEDKSPTIWNASYFTQVETGSRPQERNRRRSLLRQWASTATLLRKYKLGDVLGTGADAKVVRAVRRGDGKVFAIKIMDLKKAREGASSFDGSPGASPTRLALQARAARMRRELEIHFKLPQHPHVVPCFEVFSGARRSHLVLGICSGGTLLECVCGETRLLLEPGAARIARQVLEAIRFLHMHGVVHRDIKLENLLLRDEAVDADDVHVQLADFGSARYLRQRSLQRTPTAHVGTLAYMAPEQHTGGTVDAALDLWSFGIVLAALVTGRHPLRDVPREDWHTEMQRDRLPDGASEGAAAPWAVIPDARDLARKVLRLEPSDRITAAKALKHKWILQHDARKQPPPPPPEKPKEDPRTPKEERPRRPSMMQDVRSRLRRRSWGFQRALHGRRRRASAPPATHQPLPASLIADAMPPPKEEEEEEEEERESRDKVLKLPRVLAGLREVRRTRLQKALLVVVAMRAQDSEVRQALSLFEKISSNREYLTRSDVEDALLANDGVGIRAADELCEAFEGLSLDGSGKVTVAEFVAGALSLRRRSRLLVAMPVLAELDPNGVGRVQKKALADALHLAAAAAPTPRDSTGLPISSTLPSDDDITALVDSFADQDSLSYDQVLDFLFEECRRDDPPTNTT</sequence>
<evidence type="ECO:0000259" key="11">
    <source>
        <dbReference type="PROSITE" id="PS50011"/>
    </source>
</evidence>
<dbReference type="PROSITE" id="PS50222">
    <property type="entry name" value="EF_HAND_2"/>
    <property type="match status" value="1"/>
</dbReference>
<dbReference type="SUPFAM" id="SSF56112">
    <property type="entry name" value="Protein kinase-like (PK-like)"/>
    <property type="match status" value="1"/>
</dbReference>
<evidence type="ECO:0000256" key="3">
    <source>
        <dbReference type="ARBA" id="ARBA00022741"/>
    </source>
</evidence>
<proteinExistence type="inferred from homology"/>
<dbReference type="InterPro" id="IPR030616">
    <property type="entry name" value="Aur-like"/>
</dbReference>
<dbReference type="GO" id="GO:0005509">
    <property type="term" value="F:calcium ion binding"/>
    <property type="evidence" value="ECO:0007669"/>
    <property type="project" value="InterPro"/>
</dbReference>
<feature type="active site" description="Proton acceptor" evidence="7">
    <location>
        <position position="282"/>
    </location>
</feature>
<evidence type="ECO:0000256" key="9">
    <source>
        <dbReference type="PIRSR" id="PIRSR630616-3"/>
    </source>
</evidence>
<dbReference type="InterPro" id="IPR011009">
    <property type="entry name" value="Kinase-like_dom_sf"/>
</dbReference>
<accession>A0AAD7UL56</accession>
<dbReference type="InterPro" id="IPR000719">
    <property type="entry name" value="Prot_kinase_dom"/>
</dbReference>
<feature type="compositionally biased region" description="Acidic residues" evidence="10">
    <location>
        <begin position="1"/>
        <end position="11"/>
    </location>
</feature>
<dbReference type="InterPro" id="IPR011992">
    <property type="entry name" value="EF-hand-dom_pair"/>
</dbReference>
<dbReference type="InterPro" id="IPR002048">
    <property type="entry name" value="EF_hand_dom"/>
</dbReference>
<dbReference type="Gene3D" id="1.10.510.10">
    <property type="entry name" value="Transferase(Phosphotransferase) domain 1"/>
    <property type="match status" value="1"/>
</dbReference>
<reference evidence="13" key="1">
    <citation type="submission" date="2023-01" db="EMBL/GenBank/DDBJ databases">
        <title>Metagenome sequencing of chrysophaentin producing Chrysophaeum taylorii.</title>
        <authorList>
            <person name="Davison J."/>
            <person name="Bewley C."/>
        </authorList>
    </citation>
    <scope>NUCLEOTIDE SEQUENCE</scope>
    <source>
        <strain evidence="13">NIES-1699</strain>
    </source>
</reference>
<evidence type="ECO:0000313" key="14">
    <source>
        <dbReference type="Proteomes" id="UP001230188"/>
    </source>
</evidence>
<feature type="domain" description="EF-hand" evidence="12">
    <location>
        <begin position="596"/>
        <end position="631"/>
    </location>
</feature>
<dbReference type="Proteomes" id="UP001230188">
    <property type="component" value="Unassembled WGS sequence"/>
</dbReference>
<evidence type="ECO:0000259" key="12">
    <source>
        <dbReference type="PROSITE" id="PS50222"/>
    </source>
</evidence>
<feature type="cross-link" description="Glycyl lysine isopeptide (Lys-Gly) (interchain with G-Cter in SUMO2)" evidence="9">
    <location>
        <position position="284"/>
    </location>
</feature>
<evidence type="ECO:0000256" key="6">
    <source>
        <dbReference type="ARBA" id="ARBA00024334"/>
    </source>
</evidence>
<evidence type="ECO:0000256" key="10">
    <source>
        <dbReference type="SAM" id="MobiDB-lite"/>
    </source>
</evidence>
<keyword evidence="5 8" id="KW-0067">ATP-binding</keyword>
<evidence type="ECO:0000256" key="2">
    <source>
        <dbReference type="ARBA" id="ARBA00022679"/>
    </source>
</evidence>
<comment type="caution">
    <text evidence="13">The sequence shown here is derived from an EMBL/GenBank/DDBJ whole genome shotgun (WGS) entry which is preliminary data.</text>
</comment>
<dbReference type="SMART" id="SM00220">
    <property type="entry name" value="S_TKc"/>
    <property type="match status" value="1"/>
</dbReference>
<organism evidence="13 14">
    <name type="scientific">Chrysophaeum taylorii</name>
    <dbReference type="NCBI Taxonomy" id="2483200"/>
    <lineage>
        <taxon>Eukaryota</taxon>
        <taxon>Sar</taxon>
        <taxon>Stramenopiles</taxon>
        <taxon>Ochrophyta</taxon>
        <taxon>Pelagophyceae</taxon>
        <taxon>Pelagomonadales</taxon>
        <taxon>Pelagomonadaceae</taxon>
        <taxon>Chrysophaeum</taxon>
    </lineage>
</organism>
<feature type="binding site" evidence="8">
    <location>
        <position position="306"/>
    </location>
    <ligand>
        <name>ATP</name>
        <dbReference type="ChEBI" id="CHEBI:30616"/>
    </ligand>
</feature>
<gene>
    <name evidence="13" type="ORF">CTAYLR_004133</name>
</gene>
<evidence type="ECO:0000256" key="8">
    <source>
        <dbReference type="PIRSR" id="PIRSR630616-2"/>
    </source>
</evidence>
<dbReference type="GO" id="GO:0005524">
    <property type="term" value="F:ATP binding"/>
    <property type="evidence" value="ECO:0007669"/>
    <property type="project" value="UniProtKB-KW"/>
</dbReference>
<dbReference type="GO" id="GO:0004674">
    <property type="term" value="F:protein serine/threonine kinase activity"/>
    <property type="evidence" value="ECO:0007669"/>
    <property type="project" value="UniProtKB-KW"/>
</dbReference>
<protein>
    <submittedName>
        <fullName evidence="13">Uncharacterized protein</fullName>
    </submittedName>
</protein>
<dbReference type="PROSITE" id="PS00108">
    <property type="entry name" value="PROTEIN_KINASE_ST"/>
    <property type="match status" value="1"/>
</dbReference>
<keyword evidence="3 8" id="KW-0547">Nucleotide-binding</keyword>
<dbReference type="AlphaFoldDB" id="A0AAD7UL56"/>
<dbReference type="PANTHER" id="PTHR24350">
    <property type="entry name" value="SERINE/THREONINE-PROTEIN KINASE IAL-RELATED"/>
    <property type="match status" value="1"/>
</dbReference>
<dbReference type="PROSITE" id="PS50011">
    <property type="entry name" value="PROTEIN_KINASE_DOM"/>
    <property type="match status" value="1"/>
</dbReference>
<feature type="binding site" evidence="8">
    <location>
        <begin position="286"/>
        <end position="287"/>
    </location>
    <ligand>
        <name>ATP</name>
        <dbReference type="ChEBI" id="CHEBI:30616"/>
    </ligand>
</feature>
<dbReference type="EMBL" id="JAQMWT010000078">
    <property type="protein sequence ID" value="KAJ8611248.1"/>
    <property type="molecule type" value="Genomic_DNA"/>
</dbReference>
<evidence type="ECO:0000313" key="13">
    <source>
        <dbReference type="EMBL" id="KAJ8611248.1"/>
    </source>
</evidence>
<name>A0AAD7UL56_9STRA</name>
<comment type="similarity">
    <text evidence="6">Belongs to the protein kinase superfamily. Ser/Thr protein kinase family. CDPK subfamily.</text>
</comment>
<keyword evidence="14" id="KW-1185">Reference proteome</keyword>
<feature type="region of interest" description="Disordered" evidence="10">
    <location>
        <begin position="1"/>
        <end position="32"/>
    </location>
</feature>
<feature type="compositionally biased region" description="Basic and acidic residues" evidence="10">
    <location>
        <begin position="442"/>
        <end position="457"/>
    </location>
</feature>
<dbReference type="Gene3D" id="1.10.238.10">
    <property type="entry name" value="EF-hand"/>
    <property type="match status" value="1"/>
</dbReference>
<feature type="region of interest" description="Disordered" evidence="10">
    <location>
        <begin position="423"/>
        <end position="524"/>
    </location>
</feature>
<evidence type="ECO:0000256" key="1">
    <source>
        <dbReference type="ARBA" id="ARBA00022527"/>
    </source>
</evidence>
<keyword evidence="4" id="KW-0418">Kinase</keyword>
<dbReference type="InterPro" id="IPR008271">
    <property type="entry name" value="Ser/Thr_kinase_AS"/>
</dbReference>
<evidence type="ECO:0000256" key="5">
    <source>
        <dbReference type="ARBA" id="ARBA00022840"/>
    </source>
</evidence>
<evidence type="ECO:0000256" key="7">
    <source>
        <dbReference type="PIRSR" id="PIRSR630616-1"/>
    </source>
</evidence>
<feature type="domain" description="Protein kinase" evidence="11">
    <location>
        <begin position="139"/>
        <end position="427"/>
    </location>
</feature>